<reference evidence="3 4" key="1">
    <citation type="submission" date="2024-11" db="EMBL/GenBank/DDBJ databases">
        <authorList>
            <person name="Heng Y.C."/>
            <person name="Lim A.C.H."/>
            <person name="Lee J.K.Y."/>
            <person name="Kittelmann S."/>
        </authorList>
    </citation>
    <scope>NUCLEOTIDE SEQUENCE [LARGE SCALE GENOMIC DNA]</scope>
    <source>
        <strain evidence="3 4">WILCCON 0202</strain>
    </source>
</reference>
<dbReference type="Gene3D" id="2.60.120.10">
    <property type="entry name" value="Jelly Rolls"/>
    <property type="match status" value="1"/>
</dbReference>
<dbReference type="InterPro" id="IPR014710">
    <property type="entry name" value="RmlC-like_jellyroll"/>
</dbReference>
<organism evidence="3 4">
    <name type="scientific">Candidatus Clostridium radicumherbarum</name>
    <dbReference type="NCBI Taxonomy" id="3381662"/>
    <lineage>
        <taxon>Bacteria</taxon>
        <taxon>Bacillati</taxon>
        <taxon>Bacillota</taxon>
        <taxon>Clostridia</taxon>
        <taxon>Eubacteriales</taxon>
        <taxon>Clostridiaceae</taxon>
        <taxon>Clostridium</taxon>
    </lineage>
</organism>
<keyword evidence="4" id="KW-1185">Reference proteome</keyword>
<comment type="caution">
    <text evidence="3">The sequence shown here is derived from an EMBL/GenBank/DDBJ whole genome shotgun (WGS) entry which is preliminary data.</text>
</comment>
<keyword evidence="1" id="KW-0479">Metal-binding</keyword>
<dbReference type="RefSeq" id="WP_406763569.1">
    <property type="nucleotide sequence ID" value="NZ_JBJHZY010000001.1"/>
</dbReference>
<dbReference type="SUPFAM" id="SSF51182">
    <property type="entry name" value="RmlC-like cupins"/>
    <property type="match status" value="1"/>
</dbReference>
<dbReference type="InterPro" id="IPR013096">
    <property type="entry name" value="Cupin_2"/>
</dbReference>
<dbReference type="PANTHER" id="PTHR35848">
    <property type="entry name" value="OXALATE-BINDING PROTEIN"/>
    <property type="match status" value="1"/>
</dbReference>
<proteinExistence type="predicted"/>
<evidence type="ECO:0000313" key="3">
    <source>
        <dbReference type="EMBL" id="MFL0266954.1"/>
    </source>
</evidence>
<evidence type="ECO:0000313" key="4">
    <source>
        <dbReference type="Proteomes" id="UP001623661"/>
    </source>
</evidence>
<feature type="domain" description="Cupin type-2" evidence="2">
    <location>
        <begin position="16"/>
        <end position="78"/>
    </location>
</feature>
<gene>
    <name evidence="3" type="ORF">ACJDUH_02475</name>
</gene>
<dbReference type="InterPro" id="IPR051610">
    <property type="entry name" value="GPI/OXD"/>
</dbReference>
<name>A0ABW8TNF6_9CLOT</name>
<dbReference type="EMBL" id="JBJHZY010000001">
    <property type="protein sequence ID" value="MFL0266954.1"/>
    <property type="molecule type" value="Genomic_DNA"/>
</dbReference>
<evidence type="ECO:0000259" key="2">
    <source>
        <dbReference type="Pfam" id="PF07883"/>
    </source>
</evidence>
<evidence type="ECO:0000256" key="1">
    <source>
        <dbReference type="ARBA" id="ARBA00022723"/>
    </source>
</evidence>
<dbReference type="Proteomes" id="UP001623661">
    <property type="component" value="Unassembled WGS sequence"/>
</dbReference>
<dbReference type="Pfam" id="PF07883">
    <property type="entry name" value="Cupin_2"/>
    <property type="match status" value="1"/>
</dbReference>
<dbReference type="InterPro" id="IPR011051">
    <property type="entry name" value="RmlC_Cupin_sf"/>
</dbReference>
<protein>
    <submittedName>
        <fullName evidence="3">Cupin domain-containing protein</fullName>
    </submittedName>
</protein>
<accession>A0ABW8TNF6</accession>
<sequence length="85" mass="9477">MDLESIKSSIAANVYHIPAEKKVAMHKHDRHDEIFYCIQGEGFGVLEESEVELSVGKAFIVPAGSMHALRSDKEMYVASFLVPKL</sequence>